<dbReference type="AlphaFoldDB" id="A0A8H3J0R2"/>
<evidence type="ECO:0000313" key="1">
    <source>
        <dbReference type="EMBL" id="CAF9938560.1"/>
    </source>
</evidence>
<proteinExistence type="predicted"/>
<reference evidence="1" key="1">
    <citation type="submission" date="2021-03" db="EMBL/GenBank/DDBJ databases">
        <authorList>
            <person name="Tagirdzhanova G."/>
        </authorList>
    </citation>
    <scope>NUCLEOTIDE SEQUENCE</scope>
</reference>
<sequence length="362" mass="40777">MGDMQQPKPISEYPLGRDLHASARLYLQHLFWNIRLGYLLHPAISRNVTPQIRIADIGTGNALWLLELSRDLPSDAQLVGYDISSAQFPNEESLPPQVRLELLDILSDELPKELLGTFDVVHVRALVLVVQAGDPRTILSNSCALLSMSRKRDFSSITRSHRELGFSLQNGLEYLCVSTVRYSLIFRFLYRLTDPTEPGGYLQWDEADMSAFQSLVLSSKATNAASSRLVQHELQYLRACGFQNEYVLPSATKKQRSLAFYLSLCFWVKHLPDYFSSSSELELIAGSRLPKCNVSQKLETDNHLMALEDFLPGIAAHVARVEEREIVDIRDALETTLKSAIEEAGKGVALQMDWYTCVGRKV</sequence>
<gene>
    <name evidence="1" type="ORF">HETSPECPRED_001109</name>
</gene>
<dbReference type="CDD" id="cd02440">
    <property type="entry name" value="AdoMet_MTases"/>
    <property type="match status" value="1"/>
</dbReference>
<dbReference type="Proteomes" id="UP000664521">
    <property type="component" value="Unassembled WGS sequence"/>
</dbReference>
<dbReference type="SUPFAM" id="SSF53335">
    <property type="entry name" value="S-adenosyl-L-methionine-dependent methyltransferases"/>
    <property type="match status" value="1"/>
</dbReference>
<dbReference type="InterPro" id="IPR029063">
    <property type="entry name" value="SAM-dependent_MTases_sf"/>
</dbReference>
<accession>A0A8H3J0R2</accession>
<evidence type="ECO:0000313" key="2">
    <source>
        <dbReference type="Proteomes" id="UP000664521"/>
    </source>
</evidence>
<organism evidence="1 2">
    <name type="scientific">Heterodermia speciosa</name>
    <dbReference type="NCBI Taxonomy" id="116794"/>
    <lineage>
        <taxon>Eukaryota</taxon>
        <taxon>Fungi</taxon>
        <taxon>Dikarya</taxon>
        <taxon>Ascomycota</taxon>
        <taxon>Pezizomycotina</taxon>
        <taxon>Lecanoromycetes</taxon>
        <taxon>OSLEUM clade</taxon>
        <taxon>Lecanoromycetidae</taxon>
        <taxon>Caliciales</taxon>
        <taxon>Physciaceae</taxon>
        <taxon>Heterodermia</taxon>
    </lineage>
</organism>
<name>A0A8H3J0R2_9LECA</name>
<dbReference type="Gene3D" id="3.40.50.150">
    <property type="entry name" value="Vaccinia Virus protein VP39"/>
    <property type="match status" value="1"/>
</dbReference>
<comment type="caution">
    <text evidence="1">The sequence shown here is derived from an EMBL/GenBank/DDBJ whole genome shotgun (WGS) entry which is preliminary data.</text>
</comment>
<keyword evidence="2" id="KW-1185">Reference proteome</keyword>
<dbReference type="EMBL" id="CAJPDS010000115">
    <property type="protein sequence ID" value="CAF9938560.1"/>
    <property type="molecule type" value="Genomic_DNA"/>
</dbReference>
<evidence type="ECO:0008006" key="3">
    <source>
        <dbReference type="Google" id="ProtNLM"/>
    </source>
</evidence>
<dbReference type="OrthoDB" id="184880at2759"/>
<protein>
    <recommendedName>
        <fullName evidence="3">Methyltransferase domain-containing protein</fullName>
    </recommendedName>
</protein>